<dbReference type="OMA" id="WENFPFI"/>
<dbReference type="Proteomes" id="UP000198287">
    <property type="component" value="Unassembled WGS sequence"/>
</dbReference>
<evidence type="ECO:0000256" key="4">
    <source>
        <dbReference type="ARBA" id="ARBA00023180"/>
    </source>
</evidence>
<sequence>MNQFNTRRSDYVDLDSQDNSKSPFCSKNIFLPIISVLCVTLVIIFSIVFLGPSNNGQNQILTQRARGQERDTNTTTITTEHGRLKGKLLKSRGGRKYYAFYNLPFGKPPVGKLRFEPPEQYEEGWQGVRDATTPGERCIQRKIGSDEARGSEDCLYLTVYTPKLPPSSTSSSRRRGGRRRNSEDDVLLPVMFYIFGGAFIGGSASVYGGEYFQDHDVVIVLPEYRVGSFGNLNTEDGVISGNMGFKDQTMALKWVQKHISKFGGNKKNVTLFGNSSGGMSIHAHIYSPMSKDLFHGAITQSGSALGCNVVPPNPRKIVEEIGEQLNCTDLEDTKKLVQCLKDADAINILDAQSSELTGLTVDFVPEDGNLSNVFLPDTPLNLLRDGKIVTDVAWVLGANSAEMGPAAKILQNSTAVRYLNEYWGRIAPLLLQFENGSDEVIQKIREFYFGQNTEIGVENKEAFVDMMSDRCWVHPTFVTATMHSRNSKSPVYLYWLTYESKTDEENGKEKAYDGVSHAAEVRYLFPWSKFPYISLNSSDAGFSQVMVDTWVRFGSRGDVTDGYSFILENGNEWTEVGGKTENVKWLELHEDPVMVEVIVDRMKFWDGFELDELYG</sequence>
<name>A0A226EQC3_FOLCA</name>
<feature type="transmembrane region" description="Helical" evidence="6">
    <location>
        <begin position="186"/>
        <end position="207"/>
    </location>
</feature>
<keyword evidence="2" id="KW-0719">Serine esterase</keyword>
<dbReference type="InterPro" id="IPR019826">
    <property type="entry name" value="Carboxylesterase_B_AS"/>
</dbReference>
<organism evidence="8 9">
    <name type="scientific">Folsomia candida</name>
    <name type="common">Springtail</name>
    <dbReference type="NCBI Taxonomy" id="158441"/>
    <lineage>
        <taxon>Eukaryota</taxon>
        <taxon>Metazoa</taxon>
        <taxon>Ecdysozoa</taxon>
        <taxon>Arthropoda</taxon>
        <taxon>Hexapoda</taxon>
        <taxon>Collembola</taxon>
        <taxon>Entomobryomorpha</taxon>
        <taxon>Isotomoidea</taxon>
        <taxon>Isotomidae</taxon>
        <taxon>Proisotominae</taxon>
        <taxon>Folsomia</taxon>
    </lineage>
</organism>
<keyword evidence="6" id="KW-0472">Membrane</keyword>
<evidence type="ECO:0000256" key="2">
    <source>
        <dbReference type="ARBA" id="ARBA00022487"/>
    </source>
</evidence>
<dbReference type="PANTHER" id="PTHR11559">
    <property type="entry name" value="CARBOXYLESTERASE"/>
    <property type="match status" value="1"/>
</dbReference>
<evidence type="ECO:0000256" key="5">
    <source>
        <dbReference type="RuleBase" id="RU361235"/>
    </source>
</evidence>
<dbReference type="AlphaFoldDB" id="A0A226EQC3"/>
<dbReference type="OrthoDB" id="408631at2759"/>
<keyword evidence="3 5" id="KW-0378">Hydrolase</keyword>
<comment type="caution">
    <text evidence="8">The sequence shown here is derived from an EMBL/GenBank/DDBJ whole genome shotgun (WGS) entry which is preliminary data.</text>
</comment>
<dbReference type="InterPro" id="IPR050309">
    <property type="entry name" value="Type-B_Carboxylest/Lipase"/>
</dbReference>
<evidence type="ECO:0000256" key="3">
    <source>
        <dbReference type="ARBA" id="ARBA00022801"/>
    </source>
</evidence>
<accession>A0A226EQC3</accession>
<feature type="transmembrane region" description="Helical" evidence="6">
    <location>
        <begin position="29"/>
        <end position="50"/>
    </location>
</feature>
<evidence type="ECO:0000259" key="7">
    <source>
        <dbReference type="Pfam" id="PF00135"/>
    </source>
</evidence>
<evidence type="ECO:0000313" key="8">
    <source>
        <dbReference type="EMBL" id="OXA59823.1"/>
    </source>
</evidence>
<dbReference type="Gene3D" id="3.40.50.1820">
    <property type="entry name" value="alpha/beta hydrolase"/>
    <property type="match status" value="1"/>
</dbReference>
<gene>
    <name evidence="8" type="ORF">Fcan01_04732</name>
</gene>
<keyword evidence="6" id="KW-0812">Transmembrane</keyword>
<dbReference type="EMBL" id="LNIX01000002">
    <property type="protein sequence ID" value="OXA59823.1"/>
    <property type="molecule type" value="Genomic_DNA"/>
</dbReference>
<keyword evidence="4" id="KW-0325">Glycoprotein</keyword>
<dbReference type="GO" id="GO:0052689">
    <property type="term" value="F:carboxylic ester hydrolase activity"/>
    <property type="evidence" value="ECO:0007669"/>
    <property type="project" value="UniProtKB-KW"/>
</dbReference>
<keyword evidence="6" id="KW-1133">Transmembrane helix</keyword>
<dbReference type="InterPro" id="IPR002018">
    <property type="entry name" value="CarbesteraseB"/>
</dbReference>
<dbReference type="SUPFAM" id="SSF53474">
    <property type="entry name" value="alpha/beta-Hydrolases"/>
    <property type="match status" value="1"/>
</dbReference>
<reference evidence="8 9" key="1">
    <citation type="submission" date="2015-12" db="EMBL/GenBank/DDBJ databases">
        <title>The genome of Folsomia candida.</title>
        <authorList>
            <person name="Faddeeva A."/>
            <person name="Derks M.F."/>
            <person name="Anvar Y."/>
            <person name="Smit S."/>
            <person name="Van Straalen N."/>
            <person name="Roelofs D."/>
        </authorList>
    </citation>
    <scope>NUCLEOTIDE SEQUENCE [LARGE SCALE GENOMIC DNA]</scope>
    <source>
        <strain evidence="8 9">VU population</strain>
        <tissue evidence="8">Whole body</tissue>
    </source>
</reference>
<dbReference type="InterPro" id="IPR029058">
    <property type="entry name" value="AB_hydrolase_fold"/>
</dbReference>
<evidence type="ECO:0000313" key="9">
    <source>
        <dbReference type="Proteomes" id="UP000198287"/>
    </source>
</evidence>
<dbReference type="PROSITE" id="PS00122">
    <property type="entry name" value="CARBOXYLESTERASE_B_1"/>
    <property type="match status" value="1"/>
</dbReference>
<comment type="similarity">
    <text evidence="1 5">Belongs to the type-B carboxylesterase/lipase family.</text>
</comment>
<evidence type="ECO:0000256" key="6">
    <source>
        <dbReference type="SAM" id="Phobius"/>
    </source>
</evidence>
<dbReference type="EC" id="3.1.1.-" evidence="5"/>
<protein>
    <recommendedName>
        <fullName evidence="5">Carboxylic ester hydrolase</fullName>
        <ecNumber evidence="5">3.1.1.-</ecNumber>
    </recommendedName>
</protein>
<dbReference type="Pfam" id="PF00135">
    <property type="entry name" value="COesterase"/>
    <property type="match status" value="1"/>
</dbReference>
<evidence type="ECO:0000256" key="1">
    <source>
        <dbReference type="ARBA" id="ARBA00005964"/>
    </source>
</evidence>
<proteinExistence type="inferred from homology"/>
<feature type="domain" description="Carboxylesterase type B" evidence="7">
    <location>
        <begin position="74"/>
        <end position="593"/>
    </location>
</feature>
<keyword evidence="9" id="KW-1185">Reference proteome</keyword>